<keyword evidence="2" id="KW-1133">Transmembrane helix</keyword>
<dbReference type="Proteomes" id="UP000184368">
    <property type="component" value="Unassembled WGS sequence"/>
</dbReference>
<evidence type="ECO:0000256" key="1">
    <source>
        <dbReference type="SAM" id="MobiDB-lite"/>
    </source>
</evidence>
<keyword evidence="2" id="KW-0472">Membrane</keyword>
<organism evidence="3 4">
    <name type="scientific">Cnuella takakiae</name>
    <dbReference type="NCBI Taxonomy" id="1302690"/>
    <lineage>
        <taxon>Bacteria</taxon>
        <taxon>Pseudomonadati</taxon>
        <taxon>Bacteroidota</taxon>
        <taxon>Chitinophagia</taxon>
        <taxon>Chitinophagales</taxon>
        <taxon>Chitinophagaceae</taxon>
        <taxon>Cnuella</taxon>
    </lineage>
</organism>
<feature type="compositionally biased region" description="Polar residues" evidence="1">
    <location>
        <begin position="84"/>
        <end position="94"/>
    </location>
</feature>
<sequence>MTLSKFLLLLLGVYGAYYCFLILMDFVRSKTTSKTSMGNEAVHYEVEASQPPIDVRQLASRENPEETTWDEASGGGEKKKIASLEQTAETTGPATDSEEGYKNLGVDLGLEPASFQGVEVTTNNIKRLLNP</sequence>
<feature type="region of interest" description="Disordered" evidence="1">
    <location>
        <begin position="59"/>
        <end position="101"/>
    </location>
</feature>
<protein>
    <submittedName>
        <fullName evidence="3">Uncharacterized protein</fullName>
    </submittedName>
</protein>
<evidence type="ECO:0000313" key="3">
    <source>
        <dbReference type="EMBL" id="SHG19897.1"/>
    </source>
</evidence>
<accession>A0A1M5HVF7</accession>
<keyword evidence="4" id="KW-1185">Reference proteome</keyword>
<gene>
    <name evidence="3" type="ORF">SAMN05444008_12077</name>
</gene>
<evidence type="ECO:0000256" key="2">
    <source>
        <dbReference type="SAM" id="Phobius"/>
    </source>
</evidence>
<name>A0A1M5HVF7_9BACT</name>
<keyword evidence="2" id="KW-0812">Transmembrane</keyword>
<proteinExistence type="predicted"/>
<dbReference type="EMBL" id="FQUO01000020">
    <property type="protein sequence ID" value="SHG19897.1"/>
    <property type="molecule type" value="Genomic_DNA"/>
</dbReference>
<dbReference type="STRING" id="1302690.BUE76_00260"/>
<dbReference type="AlphaFoldDB" id="A0A1M5HVF7"/>
<evidence type="ECO:0000313" key="4">
    <source>
        <dbReference type="Proteomes" id="UP000184368"/>
    </source>
</evidence>
<dbReference type="RefSeq" id="WP_073047529.1">
    <property type="nucleotide sequence ID" value="NZ_FQUO01000020.1"/>
</dbReference>
<reference evidence="3 4" key="1">
    <citation type="submission" date="2016-11" db="EMBL/GenBank/DDBJ databases">
        <authorList>
            <person name="Jaros S."/>
            <person name="Januszkiewicz K."/>
            <person name="Wedrychowicz H."/>
        </authorList>
    </citation>
    <scope>NUCLEOTIDE SEQUENCE [LARGE SCALE GENOMIC DNA]</scope>
    <source>
        <strain evidence="3 4">DSM 26897</strain>
    </source>
</reference>
<feature type="transmembrane region" description="Helical" evidence="2">
    <location>
        <begin position="6"/>
        <end position="27"/>
    </location>
</feature>